<dbReference type="RefSeq" id="WP_084098433.1">
    <property type="nucleotide sequence ID" value="NZ_FWXK01000002.1"/>
</dbReference>
<proteinExistence type="predicted"/>
<organism evidence="3 4">
    <name type="scientific">Aerococcus suis</name>
    <dbReference type="NCBI Taxonomy" id="371602"/>
    <lineage>
        <taxon>Bacteria</taxon>
        <taxon>Bacillati</taxon>
        <taxon>Bacillota</taxon>
        <taxon>Bacilli</taxon>
        <taxon>Lactobacillales</taxon>
        <taxon>Aerococcaceae</taxon>
        <taxon>Aerococcus</taxon>
    </lineage>
</organism>
<keyword evidence="1" id="KW-0175">Coiled coil</keyword>
<dbReference type="GO" id="GO:0004853">
    <property type="term" value="F:uroporphyrinogen decarboxylase activity"/>
    <property type="evidence" value="ECO:0007669"/>
    <property type="project" value="InterPro"/>
</dbReference>
<dbReference type="AlphaFoldDB" id="A0A1W1YED9"/>
<dbReference type="InterPro" id="IPR038071">
    <property type="entry name" value="UROD/MetE-like_sf"/>
</dbReference>
<dbReference type="PANTHER" id="PTHR47099">
    <property type="entry name" value="METHYLCOBAMIDE:COM METHYLTRANSFERASE MTBA"/>
    <property type="match status" value="1"/>
</dbReference>
<keyword evidence="4" id="KW-1185">Reference proteome</keyword>
<dbReference type="InterPro" id="IPR000257">
    <property type="entry name" value="Uroporphyrinogen_deCOase"/>
</dbReference>
<dbReference type="STRING" id="371602.SAMN04487984_0637"/>
<feature type="coiled-coil region" evidence="1">
    <location>
        <begin position="273"/>
        <end position="300"/>
    </location>
</feature>
<evidence type="ECO:0000313" key="4">
    <source>
        <dbReference type="Proteomes" id="UP000243884"/>
    </source>
</evidence>
<evidence type="ECO:0000259" key="2">
    <source>
        <dbReference type="Pfam" id="PF01208"/>
    </source>
</evidence>
<name>A0A1W1YED9_9LACT</name>
<dbReference type="GO" id="GO:0006779">
    <property type="term" value="P:porphyrin-containing compound biosynthetic process"/>
    <property type="evidence" value="ECO:0007669"/>
    <property type="project" value="InterPro"/>
</dbReference>
<dbReference type="Proteomes" id="UP000243884">
    <property type="component" value="Unassembled WGS sequence"/>
</dbReference>
<reference evidence="4" key="1">
    <citation type="submission" date="2017-04" db="EMBL/GenBank/DDBJ databases">
        <authorList>
            <person name="Varghese N."/>
            <person name="Submissions S."/>
        </authorList>
    </citation>
    <scope>NUCLEOTIDE SEQUENCE [LARGE SCALE GENOMIC DNA]</scope>
    <source>
        <strain evidence="4">DSM 21500</strain>
    </source>
</reference>
<feature type="domain" description="Uroporphyrinogen decarboxylase (URO-D)" evidence="2">
    <location>
        <begin position="26"/>
        <end position="322"/>
    </location>
</feature>
<evidence type="ECO:0000313" key="3">
    <source>
        <dbReference type="EMBL" id="SMC34580.1"/>
    </source>
</evidence>
<gene>
    <name evidence="3" type="ORF">SAMN04487984_0637</name>
</gene>
<dbReference type="OrthoDB" id="7375127at2"/>
<protein>
    <submittedName>
        <fullName evidence="3">Uroporphyrinogen decarboxylase</fullName>
    </submittedName>
</protein>
<dbReference type="InterPro" id="IPR052024">
    <property type="entry name" value="Methanogen_methyltrans"/>
</dbReference>
<accession>A0A1W1YED9</accession>
<dbReference type="EMBL" id="FWXK01000002">
    <property type="protein sequence ID" value="SMC34580.1"/>
    <property type="molecule type" value="Genomic_DNA"/>
</dbReference>
<dbReference type="Gene3D" id="3.20.20.210">
    <property type="match status" value="1"/>
</dbReference>
<evidence type="ECO:0000256" key="1">
    <source>
        <dbReference type="SAM" id="Coils"/>
    </source>
</evidence>
<sequence>MKKQDVIKQVLNGETPDYIPFSFWSHYPDIDRDPEKIAEQTFKNFKRFNLDWIKTLNNGMYTVEDYGVTIDHEPVKTGGMSEIVSTPIQSAEDWKKLPEVTIESKALARELKYLELLLKKVNGEAPIIMTIFSPLTIAHKLSKGKVLDHIAEGNGNLVKHALDKIATTHAQLAHRAIELGADGIYFATQLADFDKTTQPIYEEYGLPFDKKVISGAEQGWLNVVHLHGSNIMTDFIGEFPVQVVNWHVGESQPDIKKGQEQAEAPVMGGLKRLDITEDNLEALENQIKDAITQLEGKNLLLSPACMIPLPFKSKNIDKIIEMKQTVEKEVLG</sequence>
<dbReference type="SUPFAM" id="SSF51726">
    <property type="entry name" value="UROD/MetE-like"/>
    <property type="match status" value="1"/>
</dbReference>
<dbReference type="Pfam" id="PF01208">
    <property type="entry name" value="URO-D"/>
    <property type="match status" value="1"/>
</dbReference>
<dbReference type="PANTHER" id="PTHR47099:SF1">
    <property type="entry name" value="METHYLCOBAMIDE:COM METHYLTRANSFERASE MTBA"/>
    <property type="match status" value="1"/>
</dbReference>